<comment type="caution">
    <text evidence="1">The sequence shown here is derived from an EMBL/GenBank/DDBJ whole genome shotgun (WGS) entry which is preliminary data.</text>
</comment>
<reference evidence="1 2" key="1">
    <citation type="submission" date="2021-06" db="EMBL/GenBank/DDBJ databases">
        <title>Caerostris extrusa draft genome.</title>
        <authorList>
            <person name="Kono N."/>
            <person name="Arakawa K."/>
        </authorList>
    </citation>
    <scope>NUCLEOTIDE SEQUENCE [LARGE SCALE GENOMIC DNA]</scope>
</reference>
<protein>
    <submittedName>
        <fullName evidence="1">Uncharacterized protein</fullName>
    </submittedName>
</protein>
<evidence type="ECO:0000313" key="1">
    <source>
        <dbReference type="EMBL" id="GIY89609.1"/>
    </source>
</evidence>
<dbReference type="AlphaFoldDB" id="A0AAV4X6Y2"/>
<sequence>MLKVGLVTSKRQGLTQVKPNRLTHMGEVAAGRHLEILCGKKGWGTGAYMRCRAVIKASKKDAELRLHKCLPNCLSPGECKRPGGKIGRNIPNMFKGHPRNS</sequence>
<keyword evidence="2" id="KW-1185">Reference proteome</keyword>
<dbReference type="EMBL" id="BPLR01017230">
    <property type="protein sequence ID" value="GIY89609.1"/>
    <property type="molecule type" value="Genomic_DNA"/>
</dbReference>
<gene>
    <name evidence="1" type="ORF">CEXT_505601</name>
</gene>
<dbReference type="Proteomes" id="UP001054945">
    <property type="component" value="Unassembled WGS sequence"/>
</dbReference>
<evidence type="ECO:0000313" key="2">
    <source>
        <dbReference type="Proteomes" id="UP001054945"/>
    </source>
</evidence>
<name>A0AAV4X6Y2_CAEEX</name>
<organism evidence="1 2">
    <name type="scientific">Caerostris extrusa</name>
    <name type="common">Bark spider</name>
    <name type="synonym">Caerostris bankana</name>
    <dbReference type="NCBI Taxonomy" id="172846"/>
    <lineage>
        <taxon>Eukaryota</taxon>
        <taxon>Metazoa</taxon>
        <taxon>Ecdysozoa</taxon>
        <taxon>Arthropoda</taxon>
        <taxon>Chelicerata</taxon>
        <taxon>Arachnida</taxon>
        <taxon>Araneae</taxon>
        <taxon>Araneomorphae</taxon>
        <taxon>Entelegynae</taxon>
        <taxon>Araneoidea</taxon>
        <taxon>Araneidae</taxon>
        <taxon>Caerostris</taxon>
    </lineage>
</organism>
<proteinExistence type="predicted"/>
<accession>A0AAV4X6Y2</accession>